<sequence length="500" mass="52056">MKKFYAFLPFLGLFLIACEDDTTPPETTGPDPVEYTSGTADFSNYVALGGSLTSGFSDNALFRAGQEASYPNMLAGNFALVGGGSFEIPFMADNLGGMTLGGNVIAGNRLILSFLGESPAPVEVEGQGATDVADKLPGTYNNMGIPGSKSYEMLAPGYGSVTGVAMGTANPYFARFSSSETATVVGDAAAQAPTFFSLWAGSLDILLYATGGGTGVDQTGNLDPSTYSRNDITDPNVFAGSLNTVLETMTANGAKGVIANLPNVTDIPYFTTVPHNPIPLDEATAAFLNSAEAYGAYNAGLAQLQQLSIITEDELAKRTISFAPGEGNAVVIIDEDLTDLTGFNPALTNMRQATEEDLMVLTSRSFIGTLADPNNPTSINGVAVPLADQWVLTPEEQTIVENALTAYNQTIAGLATAYDLALVDANALLAELNTNGFQQADGSIVDATFATGGGFSLDGVHPSPRGYAIVANAFIDAINAKYNSNLPGVNPLDYTGLYID</sequence>
<dbReference type="RefSeq" id="WP_166246892.1">
    <property type="nucleotide sequence ID" value="NZ_CP049616.1"/>
</dbReference>
<reference evidence="2 3" key="1">
    <citation type="submission" date="2020-02" db="EMBL/GenBank/DDBJ databases">
        <title>Complete genome of Muricauda sp. 501str8.</title>
        <authorList>
            <person name="Dong B."/>
            <person name="Zhu S."/>
            <person name="Yang J."/>
            <person name="Chen J."/>
        </authorList>
    </citation>
    <scope>NUCLEOTIDE SEQUENCE [LARGE SCALE GENOMIC DNA]</scope>
    <source>
        <strain evidence="2 3">501str8</strain>
    </source>
</reference>
<proteinExistence type="predicted"/>
<keyword evidence="3" id="KW-1185">Reference proteome</keyword>
<dbReference type="InterPro" id="IPR036514">
    <property type="entry name" value="SGNH_hydro_sf"/>
</dbReference>
<dbReference type="SUPFAM" id="SSF52266">
    <property type="entry name" value="SGNH hydrolase"/>
    <property type="match status" value="2"/>
</dbReference>
<feature type="signal peptide" evidence="1">
    <location>
        <begin position="1"/>
        <end position="19"/>
    </location>
</feature>
<dbReference type="PROSITE" id="PS51257">
    <property type="entry name" value="PROKAR_LIPOPROTEIN"/>
    <property type="match status" value="1"/>
</dbReference>
<keyword evidence="2" id="KW-0378">Hydrolase</keyword>
<dbReference type="GO" id="GO:0016788">
    <property type="term" value="F:hydrolase activity, acting on ester bonds"/>
    <property type="evidence" value="ECO:0007669"/>
    <property type="project" value="UniProtKB-ARBA"/>
</dbReference>
<name>A0A6G7IX41_9FLAO</name>
<gene>
    <name evidence="2" type="ORF">GVT53_00170</name>
</gene>
<dbReference type="Proteomes" id="UP000502928">
    <property type="component" value="Chromosome"/>
</dbReference>
<evidence type="ECO:0000256" key="1">
    <source>
        <dbReference type="SAM" id="SignalP"/>
    </source>
</evidence>
<evidence type="ECO:0000313" key="3">
    <source>
        <dbReference type="Proteomes" id="UP000502928"/>
    </source>
</evidence>
<evidence type="ECO:0000313" key="2">
    <source>
        <dbReference type="EMBL" id="QII43171.1"/>
    </source>
</evidence>
<dbReference type="AlphaFoldDB" id="A0A6G7IX41"/>
<organism evidence="2 3">
    <name type="scientific">Flagellimonas oceani</name>
    <dbReference type="NCBI Taxonomy" id="2698672"/>
    <lineage>
        <taxon>Bacteria</taxon>
        <taxon>Pseudomonadati</taxon>
        <taxon>Bacteroidota</taxon>
        <taxon>Flavobacteriia</taxon>
        <taxon>Flavobacteriales</taxon>
        <taxon>Flavobacteriaceae</taxon>
        <taxon>Flagellimonas</taxon>
    </lineage>
</organism>
<feature type="chain" id="PRO_5026181474" evidence="1">
    <location>
        <begin position="20"/>
        <end position="500"/>
    </location>
</feature>
<accession>A0A6G7IX41</accession>
<protein>
    <submittedName>
        <fullName evidence="2">SGNH/GDSL hydrolase family protein</fullName>
    </submittedName>
</protein>
<dbReference type="Gene3D" id="3.40.50.1110">
    <property type="entry name" value="SGNH hydrolase"/>
    <property type="match status" value="1"/>
</dbReference>
<dbReference type="EMBL" id="CP049616">
    <property type="protein sequence ID" value="QII43171.1"/>
    <property type="molecule type" value="Genomic_DNA"/>
</dbReference>
<dbReference type="KEGG" id="mut:GVT53_00170"/>
<keyword evidence="1" id="KW-0732">Signal</keyword>